<gene>
    <name evidence="1" type="ORF">EZS28_003274</name>
</gene>
<dbReference type="OrthoDB" id="10471054at2759"/>
<evidence type="ECO:0000313" key="2">
    <source>
        <dbReference type="Proteomes" id="UP000324800"/>
    </source>
</evidence>
<dbReference type="AlphaFoldDB" id="A0A5J4X363"/>
<comment type="caution">
    <text evidence="1">The sequence shown here is derived from an EMBL/GenBank/DDBJ whole genome shotgun (WGS) entry which is preliminary data.</text>
</comment>
<dbReference type="InterPro" id="IPR029039">
    <property type="entry name" value="Flavoprotein-like_sf"/>
</dbReference>
<name>A0A5J4X363_9EUKA</name>
<dbReference type="SUPFAM" id="SSF52218">
    <property type="entry name" value="Flavoproteins"/>
    <property type="match status" value="1"/>
</dbReference>
<sequence>MPRALIVYYTLSGNSKQAADLVVSEFQKNNIEVIVEEIMCTGAKPSTFSALKQGFRMMTGSKYVLDNPPVNDPRQFEYVVFGAPVWAWRVCPVLDVWLNAAQYDPAKTNFGAFIQCGKNGFEK</sequence>
<dbReference type="Gene3D" id="3.40.50.360">
    <property type="match status" value="1"/>
</dbReference>
<reference evidence="1 2" key="1">
    <citation type="submission" date="2019-03" db="EMBL/GenBank/DDBJ databases">
        <title>Single cell metagenomics reveals metabolic interactions within the superorganism composed of flagellate Streblomastix strix and complex community of Bacteroidetes bacteria on its surface.</title>
        <authorList>
            <person name="Treitli S.C."/>
            <person name="Kolisko M."/>
            <person name="Husnik F."/>
            <person name="Keeling P."/>
            <person name="Hampl V."/>
        </authorList>
    </citation>
    <scope>NUCLEOTIDE SEQUENCE [LARGE SCALE GENOMIC DNA]</scope>
    <source>
        <strain evidence="1">ST1C</strain>
    </source>
</reference>
<proteinExistence type="predicted"/>
<organism evidence="1 2">
    <name type="scientific">Streblomastix strix</name>
    <dbReference type="NCBI Taxonomy" id="222440"/>
    <lineage>
        <taxon>Eukaryota</taxon>
        <taxon>Metamonada</taxon>
        <taxon>Preaxostyla</taxon>
        <taxon>Oxymonadida</taxon>
        <taxon>Streblomastigidae</taxon>
        <taxon>Streblomastix</taxon>
    </lineage>
</organism>
<evidence type="ECO:0000313" key="1">
    <source>
        <dbReference type="EMBL" id="KAA6401202.1"/>
    </source>
</evidence>
<evidence type="ECO:0008006" key="3">
    <source>
        <dbReference type="Google" id="ProtNLM"/>
    </source>
</evidence>
<dbReference type="Proteomes" id="UP000324800">
    <property type="component" value="Unassembled WGS sequence"/>
</dbReference>
<accession>A0A5J4X363</accession>
<dbReference type="EMBL" id="SNRW01000427">
    <property type="protein sequence ID" value="KAA6401202.1"/>
    <property type="molecule type" value="Genomic_DNA"/>
</dbReference>
<protein>
    <recommendedName>
        <fullName evidence="3">Flavodoxin-like domain-containing protein</fullName>
    </recommendedName>
</protein>
<feature type="non-terminal residue" evidence="1">
    <location>
        <position position="123"/>
    </location>
</feature>